<evidence type="ECO:0000256" key="2">
    <source>
        <dbReference type="SAM" id="SignalP"/>
    </source>
</evidence>
<proteinExistence type="predicted"/>
<dbReference type="PROSITE" id="PS51257">
    <property type="entry name" value="PROKAR_LIPOPROTEIN"/>
    <property type="match status" value="1"/>
</dbReference>
<dbReference type="Gene3D" id="2.60.40.2630">
    <property type="match status" value="1"/>
</dbReference>
<dbReference type="InterPro" id="IPR025049">
    <property type="entry name" value="Mfa-like_1"/>
</dbReference>
<dbReference type="CDD" id="cd13120">
    <property type="entry name" value="BF2867_like_N"/>
    <property type="match status" value="1"/>
</dbReference>
<dbReference type="Proteomes" id="UP000335496">
    <property type="component" value="Unassembled WGS sequence"/>
</dbReference>
<dbReference type="AlphaFoldDB" id="A0A4Q5GQ23"/>
<evidence type="ECO:0000313" key="3">
    <source>
        <dbReference type="EMBL" id="KAA5271355.1"/>
    </source>
</evidence>
<accession>A0A4Q5GQ23</accession>
<dbReference type="Pfam" id="PF13149">
    <property type="entry name" value="Mfa_like_1"/>
    <property type="match status" value="1"/>
</dbReference>
<comment type="caution">
    <text evidence="4">The sequence shown here is derived from an EMBL/GenBank/DDBJ whole genome shotgun (WGS) entry which is preliminary data.</text>
</comment>
<organism evidence="4 5">
    <name type="scientific">Bacteroides eggerthii</name>
    <dbReference type="NCBI Taxonomy" id="28111"/>
    <lineage>
        <taxon>Bacteria</taxon>
        <taxon>Pseudomonadati</taxon>
        <taxon>Bacteroidota</taxon>
        <taxon>Bacteroidia</taxon>
        <taxon>Bacteroidales</taxon>
        <taxon>Bacteroidaceae</taxon>
        <taxon>Bacteroides</taxon>
    </lineage>
</organism>
<reference evidence="3 6" key="1">
    <citation type="journal article" date="2019" name="Nat. Med.">
        <title>A library of human gut bacterial isolates paired with longitudinal multiomics data enables mechanistic microbiome research.</title>
        <authorList>
            <person name="Poyet M."/>
            <person name="Groussin M."/>
            <person name="Gibbons S.M."/>
            <person name="Avila-Pacheco J."/>
            <person name="Jiang X."/>
            <person name="Kearney S.M."/>
            <person name="Perrotta A.R."/>
            <person name="Berdy B."/>
            <person name="Zhao S."/>
            <person name="Lieberman T.D."/>
            <person name="Swanson P.K."/>
            <person name="Smith M."/>
            <person name="Roesemann S."/>
            <person name="Alexander J.E."/>
            <person name="Rich S.A."/>
            <person name="Livny J."/>
            <person name="Vlamakis H."/>
            <person name="Clish C."/>
            <person name="Bullock K."/>
            <person name="Deik A."/>
            <person name="Scott J."/>
            <person name="Pierce K.A."/>
            <person name="Xavier R.J."/>
            <person name="Alm E.J."/>
        </authorList>
    </citation>
    <scope>NUCLEOTIDE SEQUENCE [LARGE SCALE GENOMIC DNA]</scope>
    <source>
        <strain evidence="3 6">BIOML-A1</strain>
    </source>
</reference>
<keyword evidence="6" id="KW-1185">Reference proteome</keyword>
<keyword evidence="2" id="KW-0732">Signal</keyword>
<feature type="region of interest" description="Disordered" evidence="1">
    <location>
        <begin position="283"/>
        <end position="303"/>
    </location>
</feature>
<evidence type="ECO:0000313" key="5">
    <source>
        <dbReference type="Proteomes" id="UP000291917"/>
    </source>
</evidence>
<dbReference type="CDD" id="cd13121">
    <property type="entry name" value="BF2867_like_C"/>
    <property type="match status" value="1"/>
</dbReference>
<dbReference type="Proteomes" id="UP000291917">
    <property type="component" value="Unassembled WGS sequence"/>
</dbReference>
<sequence length="316" mass="34385">MEKKILSAAFVLLFVALTSCNNENDALPVSDGEMSIAAHIEGAASTRADKFDWEENDRLGVFVCDATIDQPYLGNPSRYTNVLFKHNGKGFFAQHVYLDENPAEVFAYYPYDVNSTTGSAIPIESTTQTDYLYGHSDTPASITHKNVTIRMKHALSQVVFKLRKSAAYNEGDCLLQALTIENNDANNVFKTAGTLNLSTGDITGTSIDGVLALIPGSTLLLTEEYQKVSSICFPVTATAGKNIKAVFTIDNRQFRYEFPVGTTWAPGYRNIYTLTVTNSSVDIGGDGDGDGTSDDGITIEPWTDNKDSDISLVPIL</sequence>
<dbReference type="InterPro" id="IPR042278">
    <property type="entry name" value="Mfa-like_1_N"/>
</dbReference>
<reference evidence="4 5" key="2">
    <citation type="journal article" date="2019" name="Science, e1252229">
        <title>Invertible promoters mediate bacterial phase variation, antibiotic resistance, and host adaptation in the gut.</title>
        <authorList>
            <person name="Jiang X."/>
            <person name="Hall A.B."/>
            <person name="Arthur T.D."/>
            <person name="Plichta D.R."/>
            <person name="Covington C.T."/>
            <person name="Poyet M."/>
            <person name="Crothers J."/>
            <person name="Moses P.L."/>
            <person name="Tolonen A.C."/>
            <person name="Vlamakis H."/>
            <person name="Alm E.J."/>
            <person name="Xavier R.J."/>
        </authorList>
    </citation>
    <scope>NUCLEOTIDE SEQUENCE [LARGE SCALE GENOMIC DNA]</scope>
    <source>
        <strain evidence="5">bj_0095</strain>
        <strain evidence="4">Bj_0095</strain>
    </source>
</reference>
<protein>
    <submittedName>
        <fullName evidence="4">Fimbrillin family protein</fullName>
    </submittedName>
</protein>
<feature type="signal peptide" evidence="2">
    <location>
        <begin position="1"/>
        <end position="21"/>
    </location>
</feature>
<evidence type="ECO:0000256" key="1">
    <source>
        <dbReference type="SAM" id="MobiDB-lite"/>
    </source>
</evidence>
<evidence type="ECO:0000313" key="6">
    <source>
        <dbReference type="Proteomes" id="UP000335496"/>
    </source>
</evidence>
<dbReference type="Gene3D" id="2.60.40.2620">
    <property type="entry name" value="Fimbrillin-like"/>
    <property type="match status" value="1"/>
</dbReference>
<name>A0A4Q5GQ23_9BACE</name>
<dbReference type="RefSeq" id="WP_130089061.1">
    <property type="nucleotide sequence ID" value="NZ_RCXL01000026.1"/>
</dbReference>
<feature type="chain" id="PRO_5020863712" evidence="2">
    <location>
        <begin position="22"/>
        <end position="316"/>
    </location>
</feature>
<evidence type="ECO:0000313" key="4">
    <source>
        <dbReference type="EMBL" id="RYT70624.1"/>
    </source>
</evidence>
<dbReference type="EMBL" id="VVZX01000024">
    <property type="protein sequence ID" value="KAA5271355.1"/>
    <property type="molecule type" value="Genomic_DNA"/>
</dbReference>
<dbReference type="EMBL" id="RCXL01000026">
    <property type="protein sequence ID" value="RYT70624.1"/>
    <property type="molecule type" value="Genomic_DNA"/>
</dbReference>
<gene>
    <name evidence="4" type="ORF">EAJ03_14870</name>
    <name evidence="3" type="ORF">F2Z23_15075</name>
</gene>